<dbReference type="InterPro" id="IPR014008">
    <property type="entry name" value="Cbl_synth_MTase_CbiT"/>
</dbReference>
<dbReference type="InterPro" id="IPR014777">
    <property type="entry name" value="4pyrrole_Mease_sub1"/>
</dbReference>
<keyword evidence="3 7" id="KW-0489">Methyltransferase</keyword>
<organism evidence="7 8">
    <name type="scientific">Tistlia consotensis USBA 355</name>
    <dbReference type="NCBI Taxonomy" id="560819"/>
    <lineage>
        <taxon>Bacteria</taxon>
        <taxon>Pseudomonadati</taxon>
        <taxon>Pseudomonadota</taxon>
        <taxon>Alphaproteobacteria</taxon>
        <taxon>Rhodospirillales</taxon>
        <taxon>Rhodovibrionaceae</taxon>
        <taxon>Tistlia</taxon>
    </lineage>
</organism>
<sequence>MTGPWLSIVGLGEDGLEGLSPAARALVDSAEVLVGGERHLAMLPPETDGDGRERLTWPRPLFDLLPVLEARRGRPVCVLATGDPLCYGIGTTLLRRFAPDECLILPAVSAFSLACARLGWTLDRVETLTLHGRPLELVLARLYPGARLLALSDGAETPARIAALLADRGLGAARLVALEHLGGPKEGRVEATAVGWGDRPVAALNTLAIEIPADAELPAASRLAGLPDEAFLGDGQMTKREVRAATLAALAPWPGALLWDVGAGCGSVAVEWLRSDPRCRAVAVERKAGRIAMIAANAAALGVPTLKVVSGEAPAALAGLDREGRERPDAVFLGGGLDTPGLFEACWAALRPGGRLVANVVTLEGEARVLALRAAHGGQLSRIAVSRAEPVGPFHGWRPLMAVTQWAVAKPREEA</sequence>
<dbReference type="InterPro" id="IPR012818">
    <property type="entry name" value="CbiE"/>
</dbReference>
<dbReference type="Gene3D" id="3.40.50.150">
    <property type="entry name" value="Vaccinia Virus protein VP39"/>
    <property type="match status" value="1"/>
</dbReference>
<dbReference type="InterPro" id="IPR000878">
    <property type="entry name" value="4pyrrol_Mease"/>
</dbReference>
<comment type="pathway">
    <text evidence="1">Cofactor biosynthesis; adenosylcobalamin biosynthesis.</text>
</comment>
<evidence type="ECO:0000256" key="2">
    <source>
        <dbReference type="ARBA" id="ARBA00022573"/>
    </source>
</evidence>
<dbReference type="RefSeq" id="WP_085120881.1">
    <property type="nucleotide sequence ID" value="NZ_FWZX01000001.1"/>
</dbReference>
<evidence type="ECO:0000313" key="8">
    <source>
        <dbReference type="Proteomes" id="UP000192917"/>
    </source>
</evidence>
<keyword evidence="5" id="KW-0949">S-adenosyl-L-methionine</keyword>
<dbReference type="NCBIfam" id="TIGR02467">
    <property type="entry name" value="CbiE"/>
    <property type="match status" value="1"/>
</dbReference>
<accession>A0A1Y6BA93</accession>
<feature type="domain" description="Tetrapyrrole methylase" evidence="6">
    <location>
        <begin position="6"/>
        <end position="192"/>
    </location>
</feature>
<dbReference type="EMBL" id="FWZX01000001">
    <property type="protein sequence ID" value="SME93019.1"/>
    <property type="molecule type" value="Genomic_DNA"/>
</dbReference>
<dbReference type="PANTHER" id="PTHR43182:SF1">
    <property type="entry name" value="COBALT-PRECORRIN-7 C(5)-METHYLTRANSFERASE"/>
    <property type="match status" value="1"/>
</dbReference>
<dbReference type="InterPro" id="IPR035996">
    <property type="entry name" value="4pyrrol_Methylase_sf"/>
</dbReference>
<dbReference type="STRING" id="560819.SAMN05428998_101552"/>
<dbReference type="PANTHER" id="PTHR43182">
    <property type="entry name" value="COBALT-PRECORRIN-6B C(15)-METHYLTRANSFERASE (DECARBOXYLATING)"/>
    <property type="match status" value="1"/>
</dbReference>
<name>A0A1Y6BA93_9PROT</name>
<dbReference type="UniPathway" id="UPA00148"/>
<keyword evidence="8" id="KW-1185">Reference proteome</keyword>
<protein>
    <submittedName>
        <fullName evidence="7">Precorrin-6Y C5,15-methyltransferase (Decarboxylating)</fullName>
    </submittedName>
</protein>
<reference evidence="7 8" key="1">
    <citation type="submission" date="2017-04" db="EMBL/GenBank/DDBJ databases">
        <authorList>
            <person name="Afonso C.L."/>
            <person name="Miller P.J."/>
            <person name="Scott M.A."/>
            <person name="Spackman E."/>
            <person name="Goraichik I."/>
            <person name="Dimitrov K.M."/>
            <person name="Suarez D.L."/>
            <person name="Swayne D.E."/>
        </authorList>
    </citation>
    <scope>NUCLEOTIDE SEQUENCE [LARGE SCALE GENOMIC DNA]</scope>
    <source>
        <strain evidence="7 8">USBA 355</strain>
    </source>
</reference>
<dbReference type="SUPFAM" id="SSF53790">
    <property type="entry name" value="Tetrapyrrole methylase"/>
    <property type="match status" value="1"/>
</dbReference>
<keyword evidence="2" id="KW-0169">Cobalamin biosynthesis</keyword>
<dbReference type="PIRSF" id="PIRSF036428">
    <property type="entry name" value="CobL"/>
    <property type="match status" value="1"/>
</dbReference>
<dbReference type="CDD" id="cd11644">
    <property type="entry name" value="Precorrin-6Y-MT"/>
    <property type="match status" value="1"/>
</dbReference>
<dbReference type="Pfam" id="PF00590">
    <property type="entry name" value="TP_methylase"/>
    <property type="match status" value="1"/>
</dbReference>
<evidence type="ECO:0000313" key="7">
    <source>
        <dbReference type="EMBL" id="SME93019.1"/>
    </source>
</evidence>
<evidence type="ECO:0000256" key="3">
    <source>
        <dbReference type="ARBA" id="ARBA00022603"/>
    </source>
</evidence>
<proteinExistence type="predicted"/>
<dbReference type="NCBIfam" id="TIGR02469">
    <property type="entry name" value="CbiT"/>
    <property type="match status" value="1"/>
</dbReference>
<dbReference type="GO" id="GO:0009236">
    <property type="term" value="P:cobalamin biosynthetic process"/>
    <property type="evidence" value="ECO:0007669"/>
    <property type="project" value="UniProtKB-UniPathway"/>
</dbReference>
<evidence type="ECO:0000256" key="1">
    <source>
        <dbReference type="ARBA" id="ARBA00004953"/>
    </source>
</evidence>
<dbReference type="GO" id="GO:0032259">
    <property type="term" value="P:methylation"/>
    <property type="evidence" value="ECO:0007669"/>
    <property type="project" value="UniProtKB-KW"/>
</dbReference>
<dbReference type="Proteomes" id="UP000192917">
    <property type="component" value="Unassembled WGS sequence"/>
</dbReference>
<dbReference type="InterPro" id="IPR050714">
    <property type="entry name" value="Cobalamin_biosynth_MTase"/>
</dbReference>
<keyword evidence="4 7" id="KW-0808">Transferase</keyword>
<evidence type="ECO:0000256" key="5">
    <source>
        <dbReference type="ARBA" id="ARBA00022691"/>
    </source>
</evidence>
<dbReference type="InterPro" id="IPR029063">
    <property type="entry name" value="SAM-dependent_MTases_sf"/>
</dbReference>
<dbReference type="GO" id="GO:0008276">
    <property type="term" value="F:protein methyltransferase activity"/>
    <property type="evidence" value="ECO:0007669"/>
    <property type="project" value="InterPro"/>
</dbReference>
<gene>
    <name evidence="7" type="ORF">SAMN05428998_101552</name>
</gene>
<evidence type="ECO:0000256" key="4">
    <source>
        <dbReference type="ARBA" id="ARBA00022679"/>
    </source>
</evidence>
<dbReference type="InterPro" id="IPR006365">
    <property type="entry name" value="Cbl_synth_CobL"/>
</dbReference>
<dbReference type="Gene3D" id="3.40.1010.10">
    <property type="entry name" value="Cobalt-precorrin-4 Transmethylase, Domain 1"/>
    <property type="match status" value="1"/>
</dbReference>
<evidence type="ECO:0000259" key="6">
    <source>
        <dbReference type="Pfam" id="PF00590"/>
    </source>
</evidence>
<dbReference type="AlphaFoldDB" id="A0A1Y6BA93"/>
<dbReference type="SUPFAM" id="SSF53335">
    <property type="entry name" value="S-adenosyl-L-methionine-dependent methyltransferases"/>
    <property type="match status" value="1"/>
</dbReference>